<dbReference type="RefSeq" id="WP_346086051.1">
    <property type="nucleotide sequence ID" value="NZ_BAAAZK010000006.1"/>
</dbReference>
<gene>
    <name evidence="2" type="ORF">GCM10022218_20980</name>
</gene>
<dbReference type="Proteomes" id="UP001500167">
    <property type="component" value="Unassembled WGS sequence"/>
</dbReference>
<dbReference type="Pfam" id="PF03572">
    <property type="entry name" value="Peptidase_S41"/>
    <property type="match status" value="1"/>
</dbReference>
<dbReference type="InterPro" id="IPR029045">
    <property type="entry name" value="ClpP/crotonase-like_dom_sf"/>
</dbReference>
<sequence>MAKTGNTNPDYNKGKVVILVNEPTQSRAEFHALAYSTHPKAQVLGSTTAAAEGEVSPFFLPEGIWTSFSGIGIYYPNGDDTQRVELKLYLKVSPTIEGIRAGKDEVLEKAIALIRQP</sequence>
<feature type="domain" description="Tail specific protease" evidence="1">
    <location>
        <begin position="10"/>
        <end position="84"/>
    </location>
</feature>
<dbReference type="InterPro" id="IPR005151">
    <property type="entry name" value="Tail-specific_protease"/>
</dbReference>
<dbReference type="Gene3D" id="3.90.226.10">
    <property type="entry name" value="2-enoyl-CoA Hydratase, Chain A, domain 1"/>
    <property type="match status" value="1"/>
</dbReference>
<protein>
    <recommendedName>
        <fullName evidence="1">Tail specific protease domain-containing protein</fullName>
    </recommendedName>
</protein>
<accession>A0ABP8A130</accession>
<organism evidence="2 3">
    <name type="scientific">Sphingobacterium ginsenosidimutans</name>
    <dbReference type="NCBI Taxonomy" id="687845"/>
    <lineage>
        <taxon>Bacteria</taxon>
        <taxon>Pseudomonadati</taxon>
        <taxon>Bacteroidota</taxon>
        <taxon>Sphingobacteriia</taxon>
        <taxon>Sphingobacteriales</taxon>
        <taxon>Sphingobacteriaceae</taxon>
        <taxon>Sphingobacterium</taxon>
    </lineage>
</organism>
<name>A0ABP8A130_9SPHI</name>
<dbReference type="EMBL" id="BAAAZK010000006">
    <property type="protein sequence ID" value="GAA4175351.1"/>
    <property type="molecule type" value="Genomic_DNA"/>
</dbReference>
<comment type="caution">
    <text evidence="2">The sequence shown here is derived from an EMBL/GenBank/DDBJ whole genome shotgun (WGS) entry which is preliminary data.</text>
</comment>
<evidence type="ECO:0000313" key="2">
    <source>
        <dbReference type="EMBL" id="GAA4175351.1"/>
    </source>
</evidence>
<dbReference type="SUPFAM" id="SSF52096">
    <property type="entry name" value="ClpP/crotonase"/>
    <property type="match status" value="1"/>
</dbReference>
<evidence type="ECO:0000259" key="1">
    <source>
        <dbReference type="Pfam" id="PF03572"/>
    </source>
</evidence>
<proteinExistence type="predicted"/>
<evidence type="ECO:0000313" key="3">
    <source>
        <dbReference type="Proteomes" id="UP001500167"/>
    </source>
</evidence>
<reference evidence="3" key="1">
    <citation type="journal article" date="2019" name="Int. J. Syst. Evol. Microbiol.">
        <title>The Global Catalogue of Microorganisms (GCM) 10K type strain sequencing project: providing services to taxonomists for standard genome sequencing and annotation.</title>
        <authorList>
            <consortium name="The Broad Institute Genomics Platform"/>
            <consortium name="The Broad Institute Genome Sequencing Center for Infectious Disease"/>
            <person name="Wu L."/>
            <person name="Ma J."/>
        </authorList>
    </citation>
    <scope>NUCLEOTIDE SEQUENCE [LARGE SCALE GENOMIC DNA]</scope>
    <source>
        <strain evidence="3">JCM 16722</strain>
    </source>
</reference>
<keyword evidence="3" id="KW-1185">Reference proteome</keyword>